<dbReference type="CDD" id="cd06352">
    <property type="entry name" value="PBP1_NPR_GC-like"/>
    <property type="match status" value="1"/>
</dbReference>
<dbReference type="PANTHER" id="PTHR44755:SF8">
    <property type="entry name" value="RECEPTOR LIGAND BINDING REGION DOMAIN-CONTAINING PROTEIN"/>
    <property type="match status" value="1"/>
</dbReference>
<evidence type="ECO:0000259" key="6">
    <source>
        <dbReference type="Pfam" id="PF01094"/>
    </source>
</evidence>
<evidence type="ECO:0000256" key="2">
    <source>
        <dbReference type="ARBA" id="ARBA00022692"/>
    </source>
</evidence>
<comment type="subcellular location">
    <subcellularLocation>
        <location evidence="1">Membrane</location>
    </subcellularLocation>
</comment>
<dbReference type="SUPFAM" id="SSF53822">
    <property type="entry name" value="Periplasmic binding protein-like I"/>
    <property type="match status" value="1"/>
</dbReference>
<dbReference type="InterPro" id="IPR052612">
    <property type="entry name" value="ANP_Clearance_Receptor"/>
</dbReference>
<dbReference type="InterPro" id="IPR028082">
    <property type="entry name" value="Peripla_BP_I"/>
</dbReference>
<keyword evidence="3 5" id="KW-1133">Transmembrane helix</keyword>
<evidence type="ECO:0000313" key="7">
    <source>
        <dbReference type="EMBL" id="WAR13368.1"/>
    </source>
</evidence>
<keyword evidence="2 5" id="KW-0812">Transmembrane</keyword>
<dbReference type="Gene3D" id="3.40.50.2300">
    <property type="match status" value="2"/>
</dbReference>
<dbReference type="InterPro" id="IPR001828">
    <property type="entry name" value="ANF_lig-bd_rcpt"/>
</dbReference>
<dbReference type="Pfam" id="PF01094">
    <property type="entry name" value="ANF_receptor"/>
    <property type="match status" value="1"/>
</dbReference>
<organism evidence="7 8">
    <name type="scientific">Mya arenaria</name>
    <name type="common">Soft-shell clam</name>
    <dbReference type="NCBI Taxonomy" id="6604"/>
    <lineage>
        <taxon>Eukaryota</taxon>
        <taxon>Metazoa</taxon>
        <taxon>Spiralia</taxon>
        <taxon>Lophotrochozoa</taxon>
        <taxon>Mollusca</taxon>
        <taxon>Bivalvia</taxon>
        <taxon>Autobranchia</taxon>
        <taxon>Heteroconchia</taxon>
        <taxon>Euheterodonta</taxon>
        <taxon>Imparidentia</taxon>
        <taxon>Neoheterodontei</taxon>
        <taxon>Myida</taxon>
        <taxon>Myoidea</taxon>
        <taxon>Myidae</taxon>
        <taxon>Mya</taxon>
    </lineage>
</organism>
<dbReference type="PANTHER" id="PTHR44755">
    <property type="entry name" value="NATRIURETIC PEPTIDE RECEPTOR 3-RELATED"/>
    <property type="match status" value="1"/>
</dbReference>
<keyword evidence="8" id="KW-1185">Reference proteome</keyword>
<evidence type="ECO:0000313" key="8">
    <source>
        <dbReference type="Proteomes" id="UP001164746"/>
    </source>
</evidence>
<dbReference type="Proteomes" id="UP001164746">
    <property type="component" value="Chromosome 8"/>
</dbReference>
<sequence length="337" mass="38463">MHPLLVLSDVCEYTVSLGPIRDSISAIMSEYNWFHTAILYDISYVFFDLAGSNLVHDFRTNPDMERPYDIAFNPSKVTDYGELLLEARNYARVFVIFCDSDVLRTVLYRAHQLGDEKDAAVTRAYESLLLLTLRQPDNAEYKTFAEQVKIRAKRDYGYEFGPEEAVNYFITAFYDSAIYLALSYRAVLDDGGDIRDGNLVAQRLWNTTFQGPVKVDEVGNRVADFDLFHMKSPDTRLFERVGRFRGATQLYAPTTDVYIQWPAGLPVDRPPCGFTGELCILVTDDQTMLIIVLVVTLTILAVIVTTAVILLYRCRCCRTGTLRSLWGRVWNQVTWSL</sequence>
<accession>A0ABY7ETT3</accession>
<evidence type="ECO:0000256" key="4">
    <source>
        <dbReference type="ARBA" id="ARBA00023136"/>
    </source>
</evidence>
<dbReference type="EMBL" id="CP111019">
    <property type="protein sequence ID" value="WAR13368.1"/>
    <property type="molecule type" value="Genomic_DNA"/>
</dbReference>
<gene>
    <name evidence="7" type="ORF">MAR_027548</name>
</gene>
<feature type="transmembrane region" description="Helical" evidence="5">
    <location>
        <begin position="288"/>
        <end position="312"/>
    </location>
</feature>
<proteinExistence type="predicted"/>
<evidence type="ECO:0000256" key="3">
    <source>
        <dbReference type="ARBA" id="ARBA00022989"/>
    </source>
</evidence>
<keyword evidence="4 5" id="KW-0472">Membrane</keyword>
<name>A0ABY7ETT3_MYAAR</name>
<reference evidence="7" key="1">
    <citation type="submission" date="2022-11" db="EMBL/GenBank/DDBJ databases">
        <title>Centuries of genome instability and evolution in soft-shell clam transmissible cancer (bioRxiv).</title>
        <authorList>
            <person name="Hart S.F.M."/>
            <person name="Yonemitsu M.A."/>
            <person name="Giersch R.M."/>
            <person name="Beal B.F."/>
            <person name="Arriagada G."/>
            <person name="Davis B.W."/>
            <person name="Ostrander E.A."/>
            <person name="Goff S.P."/>
            <person name="Metzger M.J."/>
        </authorList>
    </citation>
    <scope>NUCLEOTIDE SEQUENCE</scope>
    <source>
        <strain evidence="7">MELC-2E11</strain>
        <tissue evidence="7">Siphon/mantle</tissue>
    </source>
</reference>
<feature type="domain" description="Receptor ligand binding region" evidence="6">
    <location>
        <begin position="22"/>
        <end position="231"/>
    </location>
</feature>
<evidence type="ECO:0000256" key="5">
    <source>
        <dbReference type="SAM" id="Phobius"/>
    </source>
</evidence>
<protein>
    <submittedName>
        <fullName evidence="7">ANPRA-like protein</fullName>
    </submittedName>
</protein>
<evidence type="ECO:0000256" key="1">
    <source>
        <dbReference type="ARBA" id="ARBA00004370"/>
    </source>
</evidence>